<dbReference type="EMBL" id="SNRW01025373">
    <property type="protein sequence ID" value="KAA6361561.1"/>
    <property type="molecule type" value="Genomic_DNA"/>
</dbReference>
<sequence length="506" mass="57936">FDILAVGTGTTTIKIVSVDEGVYFDWIITVLDPIVLAQNYFLALADNYSLQIGDRSFYLTSDGITVFKTENLHLYELWVLHQSEQVLEIFTEGYQMGNETFRDGLFDWDAQERDRIIIKNGSIYQFVNLNLQLEIQNLWVELDRGQSSAYLMVEGQDSEDDLMQIPIFNQGSTTNPLILEYLNFEIPMEDNEIAYLSTEEDGFIYTISQLGYPSTIVNFFAPASLTEGDAYWMVMGDNLQEEDDSFYHDVRGHEIHLYGYPYADYLQNLVALETTTLLGQPAWIINNIATADGTMCYFLQIEEESNYLIIHIWSATQISSEFPVQAAWTEYEFPNNSLILTEETYFLNTYYSYNPTNFKLTIYFADSFNRNRAQSDYTNLLQNTNGWSLLPTLQGEILVSPDHHFGLILRPDSPIVNTLTIQLVLQPDILSTDLGELNAMTFPAKFGTVLGAETWNEGAYPNWSYAIRYQYGYPTITFVQANNGQDLEEDKVSFLTNVIRVPLEAI</sequence>
<evidence type="ECO:0000313" key="2">
    <source>
        <dbReference type="Proteomes" id="UP000324800"/>
    </source>
</evidence>
<feature type="non-terminal residue" evidence="1">
    <location>
        <position position="506"/>
    </location>
</feature>
<dbReference type="AlphaFoldDB" id="A0A5J4TVG7"/>
<name>A0A5J4TVG7_9EUKA</name>
<evidence type="ECO:0000313" key="1">
    <source>
        <dbReference type="EMBL" id="KAA6361561.1"/>
    </source>
</evidence>
<gene>
    <name evidence="1" type="ORF">EZS28_042912</name>
</gene>
<comment type="caution">
    <text evidence="1">The sequence shown here is derived from an EMBL/GenBank/DDBJ whole genome shotgun (WGS) entry which is preliminary data.</text>
</comment>
<feature type="non-terminal residue" evidence="1">
    <location>
        <position position="1"/>
    </location>
</feature>
<accession>A0A5J4TVG7</accession>
<organism evidence="1 2">
    <name type="scientific">Streblomastix strix</name>
    <dbReference type="NCBI Taxonomy" id="222440"/>
    <lineage>
        <taxon>Eukaryota</taxon>
        <taxon>Metamonada</taxon>
        <taxon>Preaxostyla</taxon>
        <taxon>Oxymonadida</taxon>
        <taxon>Streblomastigidae</taxon>
        <taxon>Streblomastix</taxon>
    </lineage>
</organism>
<protein>
    <submittedName>
        <fullName evidence="1">Uncharacterized protein</fullName>
    </submittedName>
</protein>
<reference evidence="1 2" key="1">
    <citation type="submission" date="2019-03" db="EMBL/GenBank/DDBJ databases">
        <title>Single cell metagenomics reveals metabolic interactions within the superorganism composed of flagellate Streblomastix strix and complex community of Bacteroidetes bacteria on its surface.</title>
        <authorList>
            <person name="Treitli S.C."/>
            <person name="Kolisko M."/>
            <person name="Husnik F."/>
            <person name="Keeling P."/>
            <person name="Hampl V."/>
        </authorList>
    </citation>
    <scope>NUCLEOTIDE SEQUENCE [LARGE SCALE GENOMIC DNA]</scope>
    <source>
        <strain evidence="1">ST1C</strain>
    </source>
</reference>
<dbReference type="Proteomes" id="UP000324800">
    <property type="component" value="Unassembled WGS sequence"/>
</dbReference>
<proteinExistence type="predicted"/>